<dbReference type="Proteomes" id="UP001140293">
    <property type="component" value="Unassembled WGS sequence"/>
</dbReference>
<evidence type="ECO:0000313" key="3">
    <source>
        <dbReference type="Proteomes" id="UP001140293"/>
    </source>
</evidence>
<dbReference type="InterPro" id="IPR000600">
    <property type="entry name" value="ROK"/>
</dbReference>
<dbReference type="PANTHER" id="PTHR18964:SF173">
    <property type="entry name" value="GLUCOKINASE"/>
    <property type="match status" value="1"/>
</dbReference>
<dbReference type="RefSeq" id="WP_264010723.1">
    <property type="nucleotide sequence ID" value="NZ_JACKSJ010000016.1"/>
</dbReference>
<comment type="caution">
    <text evidence="2">The sequence shown here is derived from an EMBL/GenBank/DDBJ whole genome shotgun (WGS) entry which is preliminary data.</text>
</comment>
<reference evidence="2" key="1">
    <citation type="submission" date="2020-07" db="EMBL/GenBank/DDBJ databases">
        <authorList>
            <person name="Pettersson B.M.F."/>
            <person name="Behra P.R.K."/>
            <person name="Ramesh M."/>
            <person name="Das S."/>
            <person name="Dasgupta S."/>
            <person name="Kirsebom L.A."/>
        </authorList>
    </citation>
    <scope>NUCLEOTIDE SEQUENCE</scope>
    <source>
        <strain evidence="2">DSM 44615</strain>
    </source>
</reference>
<dbReference type="InterPro" id="IPR036390">
    <property type="entry name" value="WH_DNA-bd_sf"/>
</dbReference>
<dbReference type="Gene3D" id="3.30.420.40">
    <property type="match status" value="2"/>
</dbReference>
<dbReference type="InterPro" id="IPR036388">
    <property type="entry name" value="WH-like_DNA-bd_sf"/>
</dbReference>
<keyword evidence="3" id="KW-1185">Reference proteome</keyword>
<gene>
    <name evidence="2" type="ORF">H7I41_01190</name>
</gene>
<dbReference type="PROSITE" id="PS00519">
    <property type="entry name" value="HTH_ASNC_1"/>
    <property type="match status" value="1"/>
</dbReference>
<organism evidence="2 3">
    <name type="scientific">[Mycobacterium] manitobense</name>
    <dbReference type="NCBI Taxonomy" id="190147"/>
    <lineage>
        <taxon>Bacteria</taxon>
        <taxon>Bacillati</taxon>
        <taxon>Actinomycetota</taxon>
        <taxon>Actinomycetes</taxon>
        <taxon>Mycobacteriales</taxon>
        <taxon>Mycobacteriaceae</taxon>
        <taxon>Mycolicibacterium</taxon>
    </lineage>
</organism>
<dbReference type="AlphaFoldDB" id="A0A9X3BSE5"/>
<evidence type="ECO:0000256" key="1">
    <source>
        <dbReference type="ARBA" id="ARBA00006479"/>
    </source>
</evidence>
<proteinExistence type="inferred from homology"/>
<dbReference type="EMBL" id="JACKSJ010000016">
    <property type="protein sequence ID" value="MCV7168528.1"/>
    <property type="molecule type" value="Genomic_DNA"/>
</dbReference>
<evidence type="ECO:0000313" key="2">
    <source>
        <dbReference type="EMBL" id="MCV7168528.1"/>
    </source>
</evidence>
<dbReference type="SUPFAM" id="SSF46785">
    <property type="entry name" value="Winged helix' DNA-binding domain"/>
    <property type="match status" value="1"/>
</dbReference>
<dbReference type="PANTHER" id="PTHR18964">
    <property type="entry name" value="ROK (REPRESSOR, ORF, KINASE) FAMILY"/>
    <property type="match status" value="1"/>
</dbReference>
<protein>
    <submittedName>
        <fullName evidence="2">ROK family protein</fullName>
    </submittedName>
</protein>
<dbReference type="SUPFAM" id="SSF53067">
    <property type="entry name" value="Actin-like ATPase domain"/>
    <property type="match status" value="1"/>
</dbReference>
<dbReference type="Pfam" id="PF00480">
    <property type="entry name" value="ROK"/>
    <property type="match status" value="1"/>
</dbReference>
<dbReference type="Gene3D" id="1.10.10.10">
    <property type="entry name" value="Winged helix-like DNA-binding domain superfamily/Winged helix DNA-binding domain"/>
    <property type="match status" value="1"/>
</dbReference>
<reference evidence="2" key="2">
    <citation type="journal article" date="2022" name="BMC Genomics">
        <title>Comparative genome analysis of mycobacteria focusing on tRNA and non-coding RNA.</title>
        <authorList>
            <person name="Behra P.R.K."/>
            <person name="Pettersson B.M.F."/>
            <person name="Ramesh M."/>
            <person name="Das S."/>
            <person name="Dasgupta S."/>
            <person name="Kirsebom L.A."/>
        </authorList>
    </citation>
    <scope>NUCLEOTIDE SEQUENCE</scope>
    <source>
        <strain evidence="2">DSM 44615</strain>
    </source>
</reference>
<dbReference type="InterPro" id="IPR019885">
    <property type="entry name" value="Tscrpt_reg_HTH_AsnC-type_CS"/>
</dbReference>
<name>A0A9X3BSE5_9MYCO</name>
<accession>A0A9X3BSE5</accession>
<comment type="similarity">
    <text evidence="1">Belongs to the ROK (NagC/XylR) family.</text>
</comment>
<dbReference type="InterPro" id="IPR043129">
    <property type="entry name" value="ATPase_NBD"/>
</dbReference>
<sequence length="394" mass="40279">MPALRLSPASTGELYDLIRTRRDVTRGELGQLTGLSRTAVSARVAALAAHGLVDEREQAPSTGGRPASFVSFNADAGVVLSAAVGRSRVRLAVCDLAGDMLAVGDIDQEPGCRPDDLMPLVTTRLDALLRESGRRDDAVFGVGLSLPGSIDGDRGASLDSPIMTGWDGVPLAPYFRDLTAAPVVIDNDANAIALAERRGEGPLIDDLLVVKASTGLGAGIIAGGALLRGAAHAAGEFGHNKTAAAAGAPCRCGDTGCLEAIAGGWALVAAMRAQGRDIGHLRDVVDLANAGDAEARRLIRDSGRHVGEVLAAAVNLLNPAVLVVAGDMVGAYDIFVAGMRASLYGNATALATRTLQVVRSTYGDRAGVIGSAAMVLDRVLSPSAIDALLSRPAG</sequence>